<sequence length="598" mass="62904">MKPIVTLITVIGLVAILPGCKKSDHLPLKEPDPVTPDLSTRLSTSVSGYVTDAEGKPVAMAAVNMGNTDAVTDEYGYFSFSQELVPAAAALIKVSRNGFFTGYKTISPRTDGNGFVRIRLTPKALSGTFPATAGGEIVTADGTRIVIPADAVVSAANGTVYDGMVQVNCKNLTTTETPDAADFLPGDGRGTDNSGYLKALRSFGMAAIELTGSSGQALQIAQGKTASICIPIPAAMAGSAPQEIALWSLNETTGLWKQEGTAVRKGDSYCGNTTHFSFWQGAEGIPLVNFKARVVNEHGDPLANVPVSITVAGMPLNAGYGRFGYSDADGNISGSVFANRSLILQVMTPCAVAAYAQPFVTTSTAIDLGQVSGNMGQSLVTLTGTVANCLNQPVEDGYVQTYDHGFYNRIPVVDGRFSFTAMACSNLPVNIVAVDNLTNQQGEPQIINLVAGLNDLGNLTACGTSTMGNITFTIDGVTTTLNEPAMKMAGFYLVPPSESAANINTQIVTLSHNATSNPDISFQFDGNRTIGESHFVTEVFSPKFAGGRGYWPEPIPLAITEYGEIGGFISGSFTGKLIAFDNSAVHDFSCSFRVRRHN</sequence>
<dbReference type="SUPFAM" id="SSF49464">
    <property type="entry name" value="Carboxypeptidase regulatory domain-like"/>
    <property type="match status" value="1"/>
</dbReference>
<proteinExistence type="predicted"/>
<dbReference type="Gene3D" id="2.60.40.1120">
    <property type="entry name" value="Carboxypeptidase-like, regulatory domain"/>
    <property type="match status" value="1"/>
</dbReference>
<dbReference type="AlphaFoldDB" id="A0A0E9N6D3"/>
<dbReference type="EMBL" id="BBWV01000005">
    <property type="protein sequence ID" value="GAO45502.1"/>
    <property type="molecule type" value="Genomic_DNA"/>
</dbReference>
<name>A0A0E9N6D3_9BACT</name>
<gene>
    <name evidence="1" type="ORF">FPE01S_05_01970</name>
</gene>
<organism evidence="1 2">
    <name type="scientific">Flavihumibacter petaseus NBRC 106054</name>
    <dbReference type="NCBI Taxonomy" id="1220578"/>
    <lineage>
        <taxon>Bacteria</taxon>
        <taxon>Pseudomonadati</taxon>
        <taxon>Bacteroidota</taxon>
        <taxon>Chitinophagia</taxon>
        <taxon>Chitinophagales</taxon>
        <taxon>Chitinophagaceae</taxon>
        <taxon>Flavihumibacter</taxon>
    </lineage>
</organism>
<dbReference type="InterPro" id="IPR008969">
    <property type="entry name" value="CarboxyPept-like_regulatory"/>
</dbReference>
<accession>A0A0E9N6D3</accession>
<dbReference type="OrthoDB" id="973965at2"/>
<evidence type="ECO:0000313" key="2">
    <source>
        <dbReference type="Proteomes" id="UP000033121"/>
    </source>
</evidence>
<protein>
    <recommendedName>
        <fullName evidence="3">Carboxypeptidase regulatory-like domain-containing protein</fullName>
    </recommendedName>
</protein>
<evidence type="ECO:0000313" key="1">
    <source>
        <dbReference type="EMBL" id="GAO45502.1"/>
    </source>
</evidence>
<reference evidence="1 2" key="1">
    <citation type="submission" date="2015-04" db="EMBL/GenBank/DDBJ databases">
        <title>Whole genome shotgun sequence of Flavihumibacter petaseus NBRC 106054.</title>
        <authorList>
            <person name="Miyazawa S."/>
            <person name="Hosoyama A."/>
            <person name="Hashimoto M."/>
            <person name="Noguchi M."/>
            <person name="Tsuchikane K."/>
            <person name="Ohji S."/>
            <person name="Yamazoe A."/>
            <person name="Ichikawa N."/>
            <person name="Kimura A."/>
            <person name="Fujita N."/>
        </authorList>
    </citation>
    <scope>NUCLEOTIDE SEQUENCE [LARGE SCALE GENOMIC DNA]</scope>
    <source>
        <strain evidence="1 2">NBRC 106054</strain>
    </source>
</reference>
<dbReference type="RefSeq" id="WP_157474143.1">
    <property type="nucleotide sequence ID" value="NZ_BBWV01000005.1"/>
</dbReference>
<comment type="caution">
    <text evidence="1">The sequence shown here is derived from an EMBL/GenBank/DDBJ whole genome shotgun (WGS) entry which is preliminary data.</text>
</comment>
<dbReference type="STRING" id="1220578.FPE01S_05_01970"/>
<keyword evidence="2" id="KW-1185">Reference proteome</keyword>
<dbReference type="Proteomes" id="UP000033121">
    <property type="component" value="Unassembled WGS sequence"/>
</dbReference>
<evidence type="ECO:0008006" key="3">
    <source>
        <dbReference type="Google" id="ProtNLM"/>
    </source>
</evidence>